<organism evidence="1 2">
    <name type="scientific">Ricinus communis</name>
    <name type="common">Castor bean</name>
    <dbReference type="NCBI Taxonomy" id="3988"/>
    <lineage>
        <taxon>Eukaryota</taxon>
        <taxon>Viridiplantae</taxon>
        <taxon>Streptophyta</taxon>
        <taxon>Embryophyta</taxon>
        <taxon>Tracheophyta</taxon>
        <taxon>Spermatophyta</taxon>
        <taxon>Magnoliopsida</taxon>
        <taxon>eudicotyledons</taxon>
        <taxon>Gunneridae</taxon>
        <taxon>Pentapetalae</taxon>
        <taxon>rosids</taxon>
        <taxon>fabids</taxon>
        <taxon>Malpighiales</taxon>
        <taxon>Euphorbiaceae</taxon>
        <taxon>Acalyphoideae</taxon>
        <taxon>Acalypheae</taxon>
        <taxon>Ricinus</taxon>
    </lineage>
</organism>
<dbReference type="Proteomes" id="UP000008311">
    <property type="component" value="Unassembled WGS sequence"/>
</dbReference>
<accession>B9TE41</accession>
<dbReference type="EMBL" id="EQ978710">
    <property type="protein sequence ID" value="EEF25873.1"/>
    <property type="molecule type" value="Genomic_DNA"/>
</dbReference>
<keyword evidence="2" id="KW-1185">Reference proteome</keyword>
<dbReference type="InParanoid" id="B9TE41"/>
<feature type="non-terminal residue" evidence="1">
    <location>
        <position position="1"/>
    </location>
</feature>
<evidence type="ECO:0000313" key="1">
    <source>
        <dbReference type="EMBL" id="EEF25873.1"/>
    </source>
</evidence>
<evidence type="ECO:0000313" key="2">
    <source>
        <dbReference type="Proteomes" id="UP000008311"/>
    </source>
</evidence>
<name>B9TE41_RICCO</name>
<proteinExistence type="predicted"/>
<protein>
    <submittedName>
        <fullName evidence="1">Uncharacterized protein</fullName>
    </submittedName>
</protein>
<reference evidence="2" key="1">
    <citation type="journal article" date="2010" name="Nat. Biotechnol.">
        <title>Draft genome sequence of the oilseed species Ricinus communis.</title>
        <authorList>
            <person name="Chan A.P."/>
            <person name="Crabtree J."/>
            <person name="Zhao Q."/>
            <person name="Lorenzi H."/>
            <person name="Orvis J."/>
            <person name="Puiu D."/>
            <person name="Melake-Berhan A."/>
            <person name="Jones K.M."/>
            <person name="Redman J."/>
            <person name="Chen G."/>
            <person name="Cahoon E.B."/>
            <person name="Gedil M."/>
            <person name="Stanke M."/>
            <person name="Haas B.J."/>
            <person name="Wortman J.R."/>
            <person name="Fraser-Liggett C.M."/>
            <person name="Ravel J."/>
            <person name="Rabinowicz P.D."/>
        </authorList>
    </citation>
    <scope>NUCLEOTIDE SEQUENCE [LARGE SCALE GENOMIC DNA]</scope>
    <source>
        <strain evidence="2">cv. Hale</strain>
    </source>
</reference>
<gene>
    <name evidence="1" type="ORF">RCOM_1837070</name>
</gene>
<sequence>NRESVEHALLYCPMIKQACSSSSLSRVPSGDPSTNFADGKEVVIRTWKENQAINNLSRLGFLLWFSRSLLSLSELPKLGIP</sequence>
<dbReference type="AlphaFoldDB" id="B9TE41"/>